<dbReference type="SUPFAM" id="SSF53335">
    <property type="entry name" value="S-adenosyl-L-methionine-dependent methyltransferases"/>
    <property type="match status" value="1"/>
</dbReference>
<dbReference type="InterPro" id="IPR013216">
    <property type="entry name" value="Methyltransf_11"/>
</dbReference>
<dbReference type="GO" id="GO:0008757">
    <property type="term" value="F:S-adenosylmethionine-dependent methyltransferase activity"/>
    <property type="evidence" value="ECO:0007669"/>
    <property type="project" value="InterPro"/>
</dbReference>
<keyword evidence="2" id="KW-0808">Transferase</keyword>
<organism evidence="2 3">
    <name type="scientific">Actinoplanes philippinensis</name>
    <dbReference type="NCBI Taxonomy" id="35752"/>
    <lineage>
        <taxon>Bacteria</taxon>
        <taxon>Bacillati</taxon>
        <taxon>Actinomycetota</taxon>
        <taxon>Actinomycetes</taxon>
        <taxon>Micromonosporales</taxon>
        <taxon>Micromonosporaceae</taxon>
        <taxon>Actinoplanes</taxon>
    </lineage>
</organism>
<dbReference type="Pfam" id="PF08241">
    <property type="entry name" value="Methyltransf_11"/>
    <property type="match status" value="1"/>
</dbReference>
<dbReference type="CDD" id="cd02440">
    <property type="entry name" value="AdoMet_MTases"/>
    <property type="match status" value="1"/>
</dbReference>
<dbReference type="PANTHER" id="PTHR42912">
    <property type="entry name" value="METHYLTRANSFERASE"/>
    <property type="match status" value="1"/>
</dbReference>
<evidence type="ECO:0000259" key="1">
    <source>
        <dbReference type="Pfam" id="PF08241"/>
    </source>
</evidence>
<protein>
    <submittedName>
        <fullName evidence="2">Ubiquinone/menaquinone biosynthesis C-methylase UbiE</fullName>
    </submittedName>
</protein>
<dbReference type="RefSeq" id="WP_093612693.1">
    <property type="nucleotide sequence ID" value="NZ_BOMT01000034.1"/>
</dbReference>
<reference evidence="2 3" key="1">
    <citation type="submission" date="2016-10" db="EMBL/GenBank/DDBJ databases">
        <authorList>
            <person name="de Groot N.N."/>
        </authorList>
    </citation>
    <scope>NUCLEOTIDE SEQUENCE [LARGE SCALE GENOMIC DNA]</scope>
    <source>
        <strain evidence="2 3">DSM 43019</strain>
    </source>
</reference>
<keyword evidence="2" id="KW-0830">Ubiquinone</keyword>
<dbReference type="GO" id="GO:0032259">
    <property type="term" value="P:methylation"/>
    <property type="evidence" value="ECO:0007669"/>
    <property type="project" value="UniProtKB-KW"/>
</dbReference>
<dbReference type="InterPro" id="IPR050508">
    <property type="entry name" value="Methyltransf_Superfamily"/>
</dbReference>
<accession>A0A1I2E0P2</accession>
<evidence type="ECO:0000313" key="2">
    <source>
        <dbReference type="EMBL" id="SFE86237.1"/>
    </source>
</evidence>
<evidence type="ECO:0000313" key="3">
    <source>
        <dbReference type="Proteomes" id="UP000199645"/>
    </source>
</evidence>
<dbReference type="OrthoDB" id="65624at2"/>
<name>A0A1I2E0P2_9ACTN</name>
<proteinExistence type="predicted"/>
<dbReference type="Gene3D" id="3.40.50.150">
    <property type="entry name" value="Vaccinia Virus protein VP39"/>
    <property type="match status" value="1"/>
</dbReference>
<dbReference type="Proteomes" id="UP000199645">
    <property type="component" value="Unassembled WGS sequence"/>
</dbReference>
<dbReference type="AlphaFoldDB" id="A0A1I2E0P2"/>
<dbReference type="STRING" id="35752.SAMN05421541_104102"/>
<dbReference type="InterPro" id="IPR029063">
    <property type="entry name" value="SAM-dependent_MTases_sf"/>
</dbReference>
<sequence>MEGSDGAAKARRVWDKAAPSYDRQIALPERFWFTGGREWLGSRVVGRVLDVGVGTGRNLPYFPAAAPEAGKTAGTIAGVDVSPGMLAFARERAADLGLAVDLREADAARLPFADASFDTIVCALSLCAIADPRAAITEMRRVLAPGGRLLLFDHVASTWPPVYALQWVIERFSVPAAGEHFTRRQLPLVRDAGFEVVETVRRRAGTIELVHAVKAAPVQG</sequence>
<feature type="domain" description="Methyltransferase type 11" evidence="1">
    <location>
        <begin position="49"/>
        <end position="150"/>
    </location>
</feature>
<keyword evidence="2" id="KW-0489">Methyltransferase</keyword>
<keyword evidence="3" id="KW-1185">Reference proteome</keyword>
<dbReference type="EMBL" id="FONV01000004">
    <property type="protein sequence ID" value="SFE86237.1"/>
    <property type="molecule type" value="Genomic_DNA"/>
</dbReference>
<gene>
    <name evidence="2" type="ORF">SAMN05421541_104102</name>
</gene>
<dbReference type="PANTHER" id="PTHR42912:SF93">
    <property type="entry name" value="N6-ADENOSINE-METHYLTRANSFERASE TMT1A"/>
    <property type="match status" value="1"/>
</dbReference>